<evidence type="ECO:0000313" key="1">
    <source>
        <dbReference type="EMBL" id="EKU78523.1"/>
    </source>
</evidence>
<keyword evidence="2" id="KW-1185">Reference proteome</keyword>
<name>K9D2I4_9FIRM</name>
<dbReference type="SUPFAM" id="SSF51206">
    <property type="entry name" value="cAMP-binding domain-like"/>
    <property type="match status" value="1"/>
</dbReference>
<dbReference type="AlphaFoldDB" id="K9D2I4"/>
<dbReference type="HOGENOM" id="CLU_2541631_0_0_9"/>
<proteinExistence type="predicted"/>
<reference evidence="1 2" key="1">
    <citation type="submission" date="2012-09" db="EMBL/GenBank/DDBJ databases">
        <title>The Genome Sequence of Veillonella ratti ACS-216-V-COL6B.</title>
        <authorList>
            <consortium name="The Broad Institute Genome Sequencing Platform"/>
            <person name="Earl A."/>
            <person name="Ward D."/>
            <person name="Feldgarden M."/>
            <person name="Gevers D."/>
            <person name="Saerens B."/>
            <person name="Vaneechoutte M."/>
            <person name="Walker B."/>
            <person name="Young S.K."/>
            <person name="Zeng Q."/>
            <person name="Gargeya S."/>
            <person name="Fitzgerald M."/>
            <person name="Haas B."/>
            <person name="Abouelleil A."/>
            <person name="Alvarado L."/>
            <person name="Arachchi H.M."/>
            <person name="Berlin A."/>
            <person name="Chapman S.B."/>
            <person name="Goldberg J."/>
            <person name="Griggs A."/>
            <person name="Gujja S."/>
            <person name="Hansen M."/>
            <person name="Howarth C."/>
            <person name="Imamovic A."/>
            <person name="Larimer J."/>
            <person name="McCowen C."/>
            <person name="Montmayeur A."/>
            <person name="Murphy C."/>
            <person name="Neiman D."/>
            <person name="Pearson M."/>
            <person name="Priest M."/>
            <person name="Roberts A."/>
            <person name="Saif S."/>
            <person name="Shea T."/>
            <person name="Sisk P."/>
            <person name="Sykes S."/>
            <person name="Wortman J."/>
            <person name="Nusbaum C."/>
            <person name="Birren B."/>
        </authorList>
    </citation>
    <scope>NUCLEOTIDE SEQUENCE [LARGE SCALE GENOMIC DNA]</scope>
    <source>
        <strain evidence="1 2">ACS-216-V-Col6b</strain>
    </source>
</reference>
<evidence type="ECO:0008006" key="3">
    <source>
        <dbReference type="Google" id="ProtNLM"/>
    </source>
</evidence>
<accession>K9D2I4</accession>
<gene>
    <name evidence="1" type="ORF">HMPREF9282_00320</name>
</gene>
<dbReference type="Proteomes" id="UP000009891">
    <property type="component" value="Unassembled WGS sequence"/>
</dbReference>
<sequence>MTYPMYFFSEDFLSIREFLDELPTKEFHFKDGDYLWKPGDSLEYIHYIECGLLQFSINHPTGHCKLGYITLKNLRYRFLINIL</sequence>
<dbReference type="EMBL" id="AHAF01000003">
    <property type="protein sequence ID" value="EKU78523.1"/>
    <property type="molecule type" value="Genomic_DNA"/>
</dbReference>
<evidence type="ECO:0000313" key="2">
    <source>
        <dbReference type="Proteomes" id="UP000009891"/>
    </source>
</evidence>
<dbReference type="InterPro" id="IPR018490">
    <property type="entry name" value="cNMP-bd_dom_sf"/>
</dbReference>
<protein>
    <recommendedName>
        <fullName evidence="3">Cyclic nucleotide-binding domain-containing protein</fullName>
    </recommendedName>
</protein>
<organism evidence="1 2">
    <name type="scientific">Veillonella seminalis ACS-216-V-Col6b</name>
    <dbReference type="NCBI Taxonomy" id="883156"/>
    <lineage>
        <taxon>Bacteria</taxon>
        <taxon>Bacillati</taxon>
        <taxon>Bacillota</taxon>
        <taxon>Negativicutes</taxon>
        <taxon>Veillonellales</taxon>
        <taxon>Veillonellaceae</taxon>
        <taxon>Veillonella</taxon>
    </lineage>
</organism>
<comment type="caution">
    <text evidence="1">The sequence shown here is derived from an EMBL/GenBank/DDBJ whole genome shotgun (WGS) entry which is preliminary data.</text>
</comment>